<dbReference type="PATRIC" id="fig|443610.3.peg.4399"/>
<evidence type="ECO:0000256" key="2">
    <source>
        <dbReference type="ARBA" id="ARBA00022617"/>
    </source>
</evidence>
<keyword evidence="11" id="KW-1185">Reference proteome</keyword>
<dbReference type="GO" id="GO:0046872">
    <property type="term" value="F:metal ion binding"/>
    <property type="evidence" value="ECO:0007669"/>
    <property type="project" value="UniProtKB-KW"/>
</dbReference>
<dbReference type="Gene3D" id="1.10.8.640">
    <property type="entry name" value="Cytochrome C biogenesis protein"/>
    <property type="match status" value="1"/>
</dbReference>
<proteinExistence type="inferred from homology"/>
<feature type="chain" id="PRO_5011021658" description="Cytochrome c-type biogenesis protein" evidence="7">
    <location>
        <begin position="20"/>
        <end position="165"/>
    </location>
</feature>
<evidence type="ECO:0000256" key="5">
    <source>
        <dbReference type="ARBA" id="ARBA00022748"/>
    </source>
</evidence>
<evidence type="ECO:0000256" key="3">
    <source>
        <dbReference type="ARBA" id="ARBA00022723"/>
    </source>
</evidence>
<dbReference type="AlphaFoldDB" id="A0A0F5FVJ7"/>
<feature type="compositionally biased region" description="Polar residues" evidence="8">
    <location>
        <begin position="155"/>
        <end position="165"/>
    </location>
</feature>
<dbReference type="EMBL" id="JZEX01000088">
    <property type="protein sequence ID" value="KKB12197.1"/>
    <property type="molecule type" value="Genomic_DNA"/>
</dbReference>
<keyword evidence="7" id="KW-1133">Transmembrane helix</keyword>
<keyword evidence="7" id="KW-0472">Membrane</keyword>
<comment type="similarity">
    <text evidence="1 7">Belongs to the CcmH/CycL/Ccl2/NrfF family.</text>
</comment>
<keyword evidence="5" id="KW-0201">Cytochrome c-type biogenesis</keyword>
<dbReference type="PANTHER" id="PTHR47870">
    <property type="entry name" value="CYTOCHROME C-TYPE BIOGENESIS PROTEIN CCMH"/>
    <property type="match status" value="1"/>
</dbReference>
<name>A0A0F5FVJ7_9HYPH</name>
<keyword evidence="7" id="KW-0812">Transmembrane</keyword>
<dbReference type="STRING" id="443610.VE25_09110"/>
<dbReference type="CDD" id="cd16378">
    <property type="entry name" value="CcmH_N"/>
    <property type="match status" value="1"/>
</dbReference>
<feature type="signal peptide" evidence="7">
    <location>
        <begin position="1"/>
        <end position="19"/>
    </location>
</feature>
<sequence length="165" mass="18047">MRALRVLALLLALCAPAFAVNPDEMLADPALEARARGISAELRCLVCQNQSIDDSDADLARDLRIIVRERLTAGDSDEEVMDYVVDRYGEFVLLRPVFAAHTLILWIAAPLILIAGLTYIGLSARRRQPQVSPELSPEEQAALDELQSGYVQDAGSKSSGRNETP</sequence>
<dbReference type="GO" id="GO:0005886">
    <property type="term" value="C:plasma membrane"/>
    <property type="evidence" value="ECO:0007669"/>
    <property type="project" value="TreeGrafter"/>
</dbReference>
<evidence type="ECO:0000313" key="11">
    <source>
        <dbReference type="Proteomes" id="UP000033632"/>
    </source>
</evidence>
<accession>A0A0F5FVJ7</accession>
<dbReference type="Proteomes" id="UP000033632">
    <property type="component" value="Unassembled WGS sequence"/>
</dbReference>
<gene>
    <name evidence="10" type="ORF">VE25_09110</name>
</gene>
<protein>
    <recommendedName>
        <fullName evidence="7">Cytochrome c-type biogenesis protein</fullName>
    </recommendedName>
</protein>
<evidence type="ECO:0000256" key="7">
    <source>
        <dbReference type="RuleBase" id="RU364112"/>
    </source>
</evidence>
<dbReference type="RefSeq" id="WP_046108288.1">
    <property type="nucleotide sequence ID" value="NZ_JZEX01000088.1"/>
</dbReference>
<keyword evidence="2 7" id="KW-0349">Heme</keyword>
<keyword evidence="3 7" id="KW-0479">Metal-binding</keyword>
<evidence type="ECO:0000259" key="9">
    <source>
        <dbReference type="Pfam" id="PF03918"/>
    </source>
</evidence>
<keyword evidence="4 7" id="KW-0732">Signal</keyword>
<dbReference type="InterPro" id="IPR051263">
    <property type="entry name" value="C-type_cytochrome_biogenesis"/>
</dbReference>
<reference evidence="10 11" key="1">
    <citation type="submission" date="2015-03" db="EMBL/GenBank/DDBJ databases">
        <authorList>
            <person name="Hassan Y.I."/>
            <person name="Lepp D."/>
            <person name="Li X.-Z."/>
            <person name="Zhou T."/>
        </authorList>
    </citation>
    <scope>NUCLEOTIDE SEQUENCE [LARGE SCALE GENOMIC DNA]</scope>
    <source>
        <strain evidence="10 11">BD-c194</strain>
    </source>
</reference>
<organism evidence="10 11">
    <name type="scientific">Devosia geojensis</name>
    <dbReference type="NCBI Taxonomy" id="443610"/>
    <lineage>
        <taxon>Bacteria</taxon>
        <taxon>Pseudomonadati</taxon>
        <taxon>Pseudomonadota</taxon>
        <taxon>Alphaproteobacteria</taxon>
        <taxon>Hyphomicrobiales</taxon>
        <taxon>Devosiaceae</taxon>
        <taxon>Devosia</taxon>
    </lineage>
</organism>
<dbReference type="InterPro" id="IPR038297">
    <property type="entry name" value="CcmH/CycL/NrfF/Ccl2_sf"/>
</dbReference>
<dbReference type="InterPro" id="IPR005616">
    <property type="entry name" value="CcmH/CycL/Ccl2/NrfF_N"/>
</dbReference>
<dbReference type="Pfam" id="PF03918">
    <property type="entry name" value="CcmH"/>
    <property type="match status" value="1"/>
</dbReference>
<evidence type="ECO:0000256" key="8">
    <source>
        <dbReference type="SAM" id="MobiDB-lite"/>
    </source>
</evidence>
<feature type="region of interest" description="Disordered" evidence="8">
    <location>
        <begin position="146"/>
        <end position="165"/>
    </location>
</feature>
<evidence type="ECO:0000256" key="1">
    <source>
        <dbReference type="ARBA" id="ARBA00010342"/>
    </source>
</evidence>
<dbReference type="GO" id="GO:0017004">
    <property type="term" value="P:cytochrome complex assembly"/>
    <property type="evidence" value="ECO:0007669"/>
    <property type="project" value="UniProtKB-KW"/>
</dbReference>
<dbReference type="OrthoDB" id="9804975at2"/>
<comment type="caution">
    <text evidence="10">The sequence shown here is derived from an EMBL/GenBank/DDBJ whole genome shotgun (WGS) entry which is preliminary data.</text>
</comment>
<evidence type="ECO:0000256" key="6">
    <source>
        <dbReference type="ARBA" id="ARBA00023004"/>
    </source>
</evidence>
<feature type="domain" description="CcmH/CycL/Ccl2/NrfF N-terminal" evidence="9">
    <location>
        <begin position="8"/>
        <end position="146"/>
    </location>
</feature>
<evidence type="ECO:0000313" key="10">
    <source>
        <dbReference type="EMBL" id="KKB12197.1"/>
    </source>
</evidence>
<feature type="transmembrane region" description="Helical" evidence="7">
    <location>
        <begin position="103"/>
        <end position="122"/>
    </location>
</feature>
<keyword evidence="6 7" id="KW-0408">Iron</keyword>
<evidence type="ECO:0000256" key="4">
    <source>
        <dbReference type="ARBA" id="ARBA00022729"/>
    </source>
</evidence>
<comment type="function">
    <text evidence="7">Possible subunit of a heme lyase.</text>
</comment>
<dbReference type="PANTHER" id="PTHR47870:SF1">
    <property type="entry name" value="CYTOCHROME C-TYPE BIOGENESIS PROTEIN CCMH"/>
    <property type="match status" value="1"/>
</dbReference>